<evidence type="ECO:0008006" key="3">
    <source>
        <dbReference type="Google" id="ProtNLM"/>
    </source>
</evidence>
<proteinExistence type="predicted"/>
<dbReference type="STRING" id="340099.Teth39_0922"/>
<evidence type="ECO:0000313" key="1">
    <source>
        <dbReference type="EMBL" id="ABY94577.1"/>
    </source>
</evidence>
<dbReference type="HOGENOM" id="CLU_102826_0_0_9"/>
<accession>B0K8W4</accession>
<dbReference type="InterPro" id="IPR023815">
    <property type="entry name" value="CRISPR-assoc_Csx19"/>
</dbReference>
<dbReference type="Proteomes" id="UP000002156">
    <property type="component" value="Chromosome"/>
</dbReference>
<gene>
    <name evidence="1" type="ordered locus">Teth39_0922</name>
</gene>
<dbReference type="NCBIfam" id="TIGR03984">
    <property type="entry name" value="CRISPR-associated protein Csx19"/>
    <property type="match status" value="1"/>
</dbReference>
<dbReference type="AlphaFoldDB" id="B0K8W4"/>
<evidence type="ECO:0000313" key="2">
    <source>
        <dbReference type="Proteomes" id="UP000002156"/>
    </source>
</evidence>
<organism evidence="1 2">
    <name type="scientific">Thermoanaerobacter pseudethanolicus (strain ATCC 33223 / 39E)</name>
    <name type="common">Clostridium thermohydrosulfuricum</name>
    <dbReference type="NCBI Taxonomy" id="340099"/>
    <lineage>
        <taxon>Bacteria</taxon>
        <taxon>Bacillati</taxon>
        <taxon>Bacillota</taxon>
        <taxon>Clostridia</taxon>
        <taxon>Thermoanaerobacterales</taxon>
        <taxon>Thermoanaerobacteraceae</taxon>
        <taxon>Thermoanaerobacter</taxon>
    </lineage>
</organism>
<reference evidence="2" key="1">
    <citation type="submission" date="2008-01" db="EMBL/GenBank/DDBJ databases">
        <title>Complete sequence of Thermoanaerobacter pseudethanolicus 39E.</title>
        <authorList>
            <person name="Copeland A."/>
            <person name="Lucas S."/>
            <person name="Lapidus A."/>
            <person name="Barry K."/>
            <person name="Glavina del Rio T."/>
            <person name="Dalin E."/>
            <person name="Tice H."/>
            <person name="Pitluck S."/>
            <person name="Bruce D."/>
            <person name="Goodwin L."/>
            <person name="Saunders E."/>
            <person name="Brettin T."/>
            <person name="Detter J.C."/>
            <person name="Han C."/>
            <person name="Schmutz J."/>
            <person name="Larimer F."/>
            <person name="Land M."/>
            <person name="Hauser L."/>
            <person name="Kyrpides N."/>
            <person name="Lykidis A."/>
            <person name="Hemme C."/>
            <person name="Fields M.W."/>
            <person name="He Z."/>
            <person name="Zhou J."/>
            <person name="Richardson P."/>
        </authorList>
    </citation>
    <scope>NUCLEOTIDE SEQUENCE [LARGE SCALE GENOMIC DNA]</scope>
    <source>
        <strain evidence="2">ATCC 33223 / DSM 2355 / 39E</strain>
    </source>
</reference>
<dbReference type="KEGG" id="tpd:Teth39_0922"/>
<keyword evidence="2" id="KW-1185">Reference proteome</keyword>
<dbReference type="eggNOG" id="ENOG502ZBPV">
    <property type="taxonomic scope" value="Bacteria"/>
</dbReference>
<dbReference type="EMBL" id="CP000924">
    <property type="protein sequence ID" value="ABY94577.1"/>
    <property type="molecule type" value="Genomic_DNA"/>
</dbReference>
<protein>
    <recommendedName>
        <fullName evidence="3">CRISPR-associated protein, TIGR03984 family</fullName>
    </recommendedName>
</protein>
<name>B0K8W4_THEP3</name>
<sequence>MLDDIYKIEVTFSKVKARDMDNNDLNYDAFIKEIGEIQNGYVVCWLDYAVLFGIIRNGEIKFYNNESPDFNRYLQKLRIFNENEELYIWRSGNKFKFRYREDLDSNKNGEMVEYIDADQVMYGSKFEIKDEFIEVYEKRGIRYIVPKEFIGNNLIDDINNNKKRLVLHTRNYIGYNEIGQAGFVDSRFLKISII</sequence>
<dbReference type="RefSeq" id="WP_012269230.1">
    <property type="nucleotide sequence ID" value="NC_010321.1"/>
</dbReference>